<dbReference type="InterPro" id="IPR018193">
    <property type="entry name" value="Glyc_kinase_flavodox-like_fold"/>
</dbReference>
<evidence type="ECO:0000256" key="1">
    <source>
        <dbReference type="ARBA" id="ARBA00006284"/>
    </source>
</evidence>
<dbReference type="PANTHER" id="PTHR21599:SF0">
    <property type="entry name" value="GLYCERATE KINASE"/>
    <property type="match status" value="1"/>
</dbReference>
<evidence type="ECO:0000256" key="3">
    <source>
        <dbReference type="ARBA" id="ARBA00022777"/>
    </source>
</evidence>
<dbReference type="Pfam" id="PF02595">
    <property type="entry name" value="Gly_kinase"/>
    <property type="match status" value="1"/>
</dbReference>
<evidence type="ECO:0000256" key="4">
    <source>
        <dbReference type="PIRNR" id="PIRNR006078"/>
    </source>
</evidence>
<dbReference type="GO" id="GO:0008887">
    <property type="term" value="F:glycerate kinase activity"/>
    <property type="evidence" value="ECO:0007669"/>
    <property type="project" value="UniProtKB-UniRule"/>
</dbReference>
<dbReference type="NCBIfam" id="TIGR00045">
    <property type="entry name" value="glycerate kinase"/>
    <property type="match status" value="1"/>
</dbReference>
<dbReference type="InterPro" id="IPR004381">
    <property type="entry name" value="Glycerate_kinase"/>
</dbReference>
<evidence type="ECO:0000256" key="2">
    <source>
        <dbReference type="ARBA" id="ARBA00022679"/>
    </source>
</evidence>
<comment type="similarity">
    <text evidence="1 4">Belongs to the glycerate kinase type-1 family.</text>
</comment>
<proteinExistence type="inferred from homology"/>
<gene>
    <name evidence="5" type="ORF">FZC80_07040</name>
</gene>
<name>A0A5D4U0Q5_9BACI</name>
<keyword evidence="3 4" id="KW-0418">Kinase</keyword>
<comment type="caution">
    <text evidence="5">The sequence shown here is derived from an EMBL/GenBank/DDBJ whole genome shotgun (WGS) entry which is preliminary data.</text>
</comment>
<protein>
    <submittedName>
        <fullName evidence="5">Glycerate kinase</fullName>
    </submittedName>
</protein>
<dbReference type="EMBL" id="VTEW01000005">
    <property type="protein sequence ID" value="TYS80853.1"/>
    <property type="molecule type" value="Genomic_DNA"/>
</dbReference>
<dbReference type="RefSeq" id="WP_148991269.1">
    <property type="nucleotide sequence ID" value="NZ_VTEW01000005.1"/>
</dbReference>
<dbReference type="InterPro" id="IPR036129">
    <property type="entry name" value="Glycerate_kinase_sf"/>
</dbReference>
<reference evidence="5 6" key="1">
    <citation type="submission" date="2019-08" db="EMBL/GenBank/DDBJ databases">
        <title>Bacillus genomes from the desert of Cuatro Cienegas, Coahuila.</title>
        <authorList>
            <person name="Olmedo-Alvarez G."/>
        </authorList>
    </citation>
    <scope>NUCLEOTIDE SEQUENCE [LARGE SCALE GENOMIC DNA]</scope>
    <source>
        <strain evidence="5 6">CH451a_14T</strain>
    </source>
</reference>
<dbReference type="Proteomes" id="UP000325054">
    <property type="component" value="Unassembled WGS sequence"/>
</dbReference>
<dbReference type="AlphaFoldDB" id="A0A5D4U0Q5"/>
<accession>A0A5D4U0Q5</accession>
<dbReference type="SUPFAM" id="SSF110738">
    <property type="entry name" value="Glycerate kinase I"/>
    <property type="match status" value="1"/>
</dbReference>
<dbReference type="PIRSF" id="PIRSF006078">
    <property type="entry name" value="GlxK"/>
    <property type="match status" value="1"/>
</dbReference>
<dbReference type="GO" id="GO:0031388">
    <property type="term" value="P:organic acid phosphorylation"/>
    <property type="evidence" value="ECO:0007669"/>
    <property type="project" value="UniProtKB-UniRule"/>
</dbReference>
<dbReference type="Gene3D" id="3.90.1510.10">
    <property type="entry name" value="Glycerate kinase, domain 2"/>
    <property type="match status" value="1"/>
</dbReference>
<dbReference type="OrthoDB" id="9774290at2"/>
<evidence type="ECO:0000313" key="5">
    <source>
        <dbReference type="EMBL" id="TYS80853.1"/>
    </source>
</evidence>
<dbReference type="Gene3D" id="3.40.50.10350">
    <property type="entry name" value="Glycerate kinase, domain 1"/>
    <property type="match status" value="1"/>
</dbReference>
<dbReference type="InterPro" id="IPR018197">
    <property type="entry name" value="Glycerate_kinase_RE-like"/>
</dbReference>
<dbReference type="PANTHER" id="PTHR21599">
    <property type="entry name" value="GLYCERATE KINASE"/>
    <property type="match status" value="1"/>
</dbReference>
<sequence>MKIVAAPDSFKESMTAMEVCNSIEKGFRKVFPGASVHKIPIADGGEGTVHALVSATNGLLVDIEVTGPHGKPVNAYYGVLGDGRTAVIEMAAASGLQHVPIKNRNPLTATSFGTGELIKDAIARGMDKIILGLGGSATNDGGAGMAAALGVNFFNDDGETFIPVGGTLDRIASLSMNSLQPRLKGIEFAVACDVDNPLAGPEGASHVYGPQKGATPEMVRLLDANLIHFGQKLSEAAGINVLDFPGAGAAGGMGAGAKGFLKAEFRPGVELVLDMVQFEEAVADADLIITGEGRIDGQSIHGKAPIGVAGYAKKYNKPVIAIAGELGKDFEKIYDHGIDSAFCIVSGVMSMEEALRRGPENVERTAENIARLLFIQRSW</sequence>
<keyword evidence="2 4" id="KW-0808">Transferase</keyword>
<evidence type="ECO:0000313" key="6">
    <source>
        <dbReference type="Proteomes" id="UP000325054"/>
    </source>
</evidence>
<organism evidence="5 6">
    <name type="scientific">Rossellomorea aquimaris</name>
    <dbReference type="NCBI Taxonomy" id="189382"/>
    <lineage>
        <taxon>Bacteria</taxon>
        <taxon>Bacillati</taxon>
        <taxon>Bacillota</taxon>
        <taxon>Bacilli</taxon>
        <taxon>Bacillales</taxon>
        <taxon>Bacillaceae</taxon>
        <taxon>Rossellomorea</taxon>
    </lineage>
</organism>